<evidence type="ECO:0000313" key="3">
    <source>
        <dbReference type="EMBL" id="CAI9774853.1"/>
    </source>
</evidence>
<dbReference type="GO" id="GO:0006099">
    <property type="term" value="P:tricarboxylic acid cycle"/>
    <property type="evidence" value="ECO:0007669"/>
    <property type="project" value="TreeGrafter"/>
</dbReference>
<evidence type="ECO:0000256" key="1">
    <source>
        <dbReference type="ARBA" id="ARBA00011412"/>
    </source>
</evidence>
<name>A0AAD2E3K0_9LAMI</name>
<dbReference type="GO" id="GO:0004776">
    <property type="term" value="F:succinate-CoA ligase (GDP-forming) activity"/>
    <property type="evidence" value="ECO:0007669"/>
    <property type="project" value="TreeGrafter"/>
</dbReference>
<reference evidence="3" key="1">
    <citation type="submission" date="2023-05" db="EMBL/GenBank/DDBJ databases">
        <authorList>
            <person name="Huff M."/>
        </authorList>
    </citation>
    <scope>NUCLEOTIDE SEQUENCE</scope>
</reference>
<dbReference type="GO" id="GO:0004775">
    <property type="term" value="F:succinate-CoA ligase (ADP-forming) activity"/>
    <property type="evidence" value="ECO:0007669"/>
    <property type="project" value="TreeGrafter"/>
</dbReference>
<dbReference type="InterPro" id="IPR005811">
    <property type="entry name" value="SUCC_ACL_C"/>
</dbReference>
<organism evidence="3 4">
    <name type="scientific">Fraxinus pennsylvanica</name>
    <dbReference type="NCBI Taxonomy" id="56036"/>
    <lineage>
        <taxon>Eukaryota</taxon>
        <taxon>Viridiplantae</taxon>
        <taxon>Streptophyta</taxon>
        <taxon>Embryophyta</taxon>
        <taxon>Tracheophyta</taxon>
        <taxon>Spermatophyta</taxon>
        <taxon>Magnoliopsida</taxon>
        <taxon>eudicotyledons</taxon>
        <taxon>Gunneridae</taxon>
        <taxon>Pentapetalae</taxon>
        <taxon>asterids</taxon>
        <taxon>lamiids</taxon>
        <taxon>Lamiales</taxon>
        <taxon>Oleaceae</taxon>
        <taxon>Oleeae</taxon>
        <taxon>Fraxinus</taxon>
    </lineage>
</organism>
<dbReference type="AlphaFoldDB" id="A0AAD2E3K0"/>
<dbReference type="Pfam" id="PF00549">
    <property type="entry name" value="Ligase_CoA"/>
    <property type="match status" value="1"/>
</dbReference>
<dbReference type="GO" id="GO:0009361">
    <property type="term" value="C:succinate-CoA ligase complex (ADP-forming)"/>
    <property type="evidence" value="ECO:0007669"/>
    <property type="project" value="TreeGrafter"/>
</dbReference>
<dbReference type="InterPro" id="IPR016102">
    <property type="entry name" value="Succinyl-CoA_synth-like"/>
</dbReference>
<dbReference type="PRINTS" id="PR01798">
    <property type="entry name" value="SCOASYNTHASE"/>
</dbReference>
<dbReference type="Gene3D" id="3.40.50.720">
    <property type="entry name" value="NAD(P)-binding Rossmann-like Domain"/>
    <property type="match status" value="1"/>
</dbReference>
<feature type="domain" description="ATP-citrate synthase/succinyl-CoA ligase C-terminal" evidence="2">
    <location>
        <begin position="116"/>
        <end position="167"/>
    </location>
</feature>
<dbReference type="GO" id="GO:0005739">
    <property type="term" value="C:mitochondrion"/>
    <property type="evidence" value="ECO:0007669"/>
    <property type="project" value="TreeGrafter"/>
</dbReference>
<accession>A0AAD2E3K0</accession>
<dbReference type="Gene3D" id="3.40.50.261">
    <property type="entry name" value="Succinyl-CoA synthetase domains"/>
    <property type="match status" value="1"/>
</dbReference>
<comment type="subunit">
    <text evidence="1">Heterooctamer of 4 alpha and 4 beta chains.</text>
</comment>
<evidence type="ECO:0000313" key="4">
    <source>
        <dbReference type="Proteomes" id="UP000834106"/>
    </source>
</evidence>
<evidence type="ECO:0000259" key="2">
    <source>
        <dbReference type="Pfam" id="PF00549"/>
    </source>
</evidence>
<gene>
    <name evidence="3" type="ORF">FPE_LOCUS22283</name>
</gene>
<dbReference type="EMBL" id="OU503048">
    <property type="protein sequence ID" value="CAI9774853.1"/>
    <property type="molecule type" value="Genomic_DNA"/>
</dbReference>
<dbReference type="Proteomes" id="UP000834106">
    <property type="component" value="Chromosome 13"/>
</dbReference>
<dbReference type="PANTHER" id="PTHR11117">
    <property type="entry name" value="SUCCINYL-COA LIGASE SUBUNIT ALPHA"/>
    <property type="match status" value="1"/>
</dbReference>
<sequence>MRMWFFSREALLERLLEYNGDEIMKVKAETKANATVICAYSPFIMEVREAELDLAICITEGIGIPQHDIVLAKAALNKQLKTQLIGPNCPGIIKLGECKIGIMPEYIHNLGHIGIISRSGTLTYEAIFQTTIDNLGQSTCVKIGGDTFNGTNFVYCIEKFLVDPQTKSGTKKPIGASIESCKHHIWQAIKASSTSSYYLDEYTSGVYW</sequence>
<proteinExistence type="predicted"/>
<keyword evidence="4" id="KW-1185">Reference proteome</keyword>
<protein>
    <recommendedName>
        <fullName evidence="2">ATP-citrate synthase/succinyl-CoA ligase C-terminal domain-containing protein</fullName>
    </recommendedName>
</protein>
<dbReference type="PANTHER" id="PTHR11117:SF2">
    <property type="entry name" value="SUCCINATE--COA LIGASE [ADP_GDP-FORMING] SUBUNIT ALPHA, MITOCHONDRIAL"/>
    <property type="match status" value="1"/>
</dbReference>
<dbReference type="SUPFAM" id="SSF52210">
    <property type="entry name" value="Succinyl-CoA synthetase domains"/>
    <property type="match status" value="1"/>
</dbReference>